<keyword evidence="1" id="KW-0802">TPR repeat</keyword>
<dbReference type="Gene3D" id="1.25.40.10">
    <property type="entry name" value="Tetratricopeptide repeat domain"/>
    <property type="match status" value="4"/>
</dbReference>
<sequence>MRHHQAGALAEAEPLYRAILQRGPRQADAQNLLGLLHYQRGEHPAAVVALRRATRLRPGAAEYHRNLGMALRALGRLPEALAACRRAVALQPAAAESQFNLGNLLAELGDAEGAAEAFRAAVARQPGFAAARLNLAHALLLLKRAPEAEATLRPLLAEQPDHPQARYNLGLSLMPQERWSEAEAAFRAARAAGAAAAGLAANLAITLQEQERWPEAEAAWRALLDDDPAQPEAWFGLGLALQCGAAEGAAEDAAQAFERACALRPDYCDAWYNLAHLRRQQGALDAARAALDRALALQPEDPSALTNLANLLALQGWPEQALPLARRAAALLPDDPLPRTNLARLLLLHGRYAEGWDAYEGRVREEADAHYDFGLPAWDGAALPGDGRVLVWREQGIGDEVMFCSLLPELLAAGHRLTLICDRRFEPALLRAMPALRFLHRAPPPPEIVAQISMASLPRLFRRQEADFAGNRAYLTADPTRRAALRARYAPEGGETLLGLSWYTAHPRSGYKRNIPLAAFAPLFAVPGLRWVSLQYGDPGQLAAEAAAAGLALRIDPDVDPRADLEAALAQVAAMDHVVSIDNSVAHFAGALGLPCDLLLPLAPDWRWQIGRSDTPWYPGLRLHRRGHDDDWPSLLRRVAGSLPQAAARNG</sequence>
<feature type="repeat" description="TPR" evidence="1">
    <location>
        <begin position="61"/>
        <end position="94"/>
    </location>
</feature>
<dbReference type="InterPro" id="IPR011990">
    <property type="entry name" value="TPR-like_helical_dom_sf"/>
</dbReference>
<dbReference type="InterPro" id="IPR019734">
    <property type="entry name" value="TPR_rpt"/>
</dbReference>
<dbReference type="AlphaFoldDB" id="A0A1V2H3K2"/>
<name>A0A1V2H3K2_9PROT</name>
<dbReference type="PANTHER" id="PTHR44366:SF1">
    <property type="entry name" value="UDP-N-ACETYLGLUCOSAMINE--PEPTIDE N-ACETYLGLUCOSAMINYLTRANSFERASE 110 KDA SUBUNIT"/>
    <property type="match status" value="1"/>
</dbReference>
<feature type="repeat" description="TPR" evidence="1">
    <location>
        <begin position="95"/>
        <end position="128"/>
    </location>
</feature>
<evidence type="ECO:0000313" key="2">
    <source>
        <dbReference type="EMBL" id="ONG55258.1"/>
    </source>
</evidence>
<evidence type="ECO:0000313" key="3">
    <source>
        <dbReference type="Proteomes" id="UP000188879"/>
    </source>
</evidence>
<dbReference type="EMBL" id="MLCO01000076">
    <property type="protein sequence ID" value="ONG55258.1"/>
    <property type="molecule type" value="Genomic_DNA"/>
</dbReference>
<proteinExistence type="predicted"/>
<dbReference type="SUPFAM" id="SSF48452">
    <property type="entry name" value="TPR-like"/>
    <property type="match status" value="2"/>
</dbReference>
<dbReference type="Pfam" id="PF13414">
    <property type="entry name" value="TPR_11"/>
    <property type="match status" value="1"/>
</dbReference>
<keyword evidence="3" id="KW-1185">Reference proteome</keyword>
<dbReference type="SMART" id="SM00028">
    <property type="entry name" value="TPR"/>
    <property type="match status" value="9"/>
</dbReference>
<dbReference type="PANTHER" id="PTHR44366">
    <property type="entry name" value="UDP-N-ACETYLGLUCOSAMINE--PEPTIDE N-ACETYLGLUCOSAMINYLTRANSFERASE 110 KDA SUBUNIT"/>
    <property type="match status" value="1"/>
</dbReference>
<dbReference type="OrthoDB" id="9778733at2"/>
<dbReference type="SUPFAM" id="SSF53756">
    <property type="entry name" value="UDP-Glycosyltransferase/glycogen phosphorylase"/>
    <property type="match status" value="1"/>
</dbReference>
<feature type="repeat" description="TPR" evidence="1">
    <location>
        <begin position="27"/>
        <end position="60"/>
    </location>
</feature>
<dbReference type="GO" id="GO:0006493">
    <property type="term" value="P:protein O-linked glycosylation"/>
    <property type="evidence" value="ECO:0007669"/>
    <property type="project" value="InterPro"/>
</dbReference>
<dbReference type="Proteomes" id="UP000188879">
    <property type="component" value="Unassembled WGS sequence"/>
</dbReference>
<dbReference type="Pfam" id="PF13432">
    <property type="entry name" value="TPR_16"/>
    <property type="match status" value="2"/>
</dbReference>
<organism evidence="2 3">
    <name type="scientific">Teichococcus deserti</name>
    <dbReference type="NCBI Taxonomy" id="1817963"/>
    <lineage>
        <taxon>Bacteria</taxon>
        <taxon>Pseudomonadati</taxon>
        <taxon>Pseudomonadota</taxon>
        <taxon>Alphaproteobacteria</taxon>
        <taxon>Acetobacterales</taxon>
        <taxon>Roseomonadaceae</taxon>
        <taxon>Roseomonas</taxon>
    </lineage>
</organism>
<protein>
    <submittedName>
        <fullName evidence="2">Uncharacterized protein</fullName>
    </submittedName>
</protein>
<dbReference type="PROSITE" id="PS50005">
    <property type="entry name" value="TPR"/>
    <property type="match status" value="4"/>
</dbReference>
<accession>A0A1V2H3K2</accession>
<evidence type="ECO:0000256" key="1">
    <source>
        <dbReference type="PROSITE-ProRule" id="PRU00339"/>
    </source>
</evidence>
<dbReference type="Pfam" id="PF14559">
    <property type="entry name" value="TPR_19"/>
    <property type="match status" value="1"/>
</dbReference>
<dbReference type="InterPro" id="IPR037919">
    <property type="entry name" value="OGT"/>
</dbReference>
<feature type="repeat" description="TPR" evidence="1">
    <location>
        <begin position="268"/>
        <end position="301"/>
    </location>
</feature>
<reference evidence="2 3" key="1">
    <citation type="submission" date="2016-10" db="EMBL/GenBank/DDBJ databases">
        <title>Draft Genome sequence of Roseomonas sp. strain M3.</title>
        <authorList>
            <person name="Subhash Y."/>
            <person name="Lee S."/>
        </authorList>
    </citation>
    <scope>NUCLEOTIDE SEQUENCE [LARGE SCALE GENOMIC DNA]</scope>
    <source>
        <strain evidence="2 3">M3</strain>
    </source>
</reference>
<dbReference type="GO" id="GO:0097363">
    <property type="term" value="F:protein O-acetylglucosaminyltransferase activity"/>
    <property type="evidence" value="ECO:0007669"/>
    <property type="project" value="TreeGrafter"/>
</dbReference>
<dbReference type="Gene3D" id="3.40.50.2000">
    <property type="entry name" value="Glycogen Phosphorylase B"/>
    <property type="match status" value="1"/>
</dbReference>
<gene>
    <name evidence="2" type="ORF">BKE38_09360</name>
</gene>
<dbReference type="RefSeq" id="WP_076957094.1">
    <property type="nucleotide sequence ID" value="NZ_MLCO01000076.1"/>
</dbReference>
<comment type="caution">
    <text evidence="2">The sequence shown here is derived from an EMBL/GenBank/DDBJ whole genome shotgun (WGS) entry which is preliminary data.</text>
</comment>